<dbReference type="RefSeq" id="WP_340340410.1">
    <property type="nucleotide sequence ID" value="NZ_JBBKZT010000001.1"/>
</dbReference>
<dbReference type="Proteomes" id="UP001385892">
    <property type="component" value="Unassembled WGS sequence"/>
</dbReference>
<evidence type="ECO:0000313" key="3">
    <source>
        <dbReference type="Proteomes" id="UP001385892"/>
    </source>
</evidence>
<comment type="caution">
    <text evidence="2">The sequence shown here is derived from an EMBL/GenBank/DDBJ whole genome shotgun (WGS) entry which is preliminary data.</text>
</comment>
<sequence>MKPARLLLATLVVLNLLYFTWTQGGLAMFGTAPASLSEREPQRVTQQVRPAALQIRRESDMAVPAPATAGSSSEQAPSATPTSPAASNDPSAPHSEHEGL</sequence>
<reference evidence="2 3" key="1">
    <citation type="submission" date="2024-03" db="EMBL/GenBank/DDBJ databases">
        <title>Novel species of the genus Variovorax.</title>
        <authorList>
            <person name="Liu Q."/>
            <person name="Xin Y.-H."/>
        </authorList>
    </citation>
    <scope>NUCLEOTIDE SEQUENCE [LARGE SCALE GENOMIC DNA]</scope>
    <source>
        <strain evidence="2 3">KACC 18900</strain>
    </source>
</reference>
<feature type="region of interest" description="Disordered" evidence="1">
    <location>
        <begin position="56"/>
        <end position="100"/>
    </location>
</feature>
<name>A0ABU8WCU9_9BURK</name>
<evidence type="ECO:0000256" key="1">
    <source>
        <dbReference type="SAM" id="MobiDB-lite"/>
    </source>
</evidence>
<organism evidence="2 3">
    <name type="scientific">Variovorax rhizosphaerae</name>
    <dbReference type="NCBI Taxonomy" id="1836200"/>
    <lineage>
        <taxon>Bacteria</taxon>
        <taxon>Pseudomonadati</taxon>
        <taxon>Pseudomonadota</taxon>
        <taxon>Betaproteobacteria</taxon>
        <taxon>Burkholderiales</taxon>
        <taxon>Comamonadaceae</taxon>
        <taxon>Variovorax</taxon>
    </lineage>
</organism>
<accession>A0ABU8WCU9</accession>
<keyword evidence="3" id="KW-1185">Reference proteome</keyword>
<evidence type="ECO:0008006" key="4">
    <source>
        <dbReference type="Google" id="ProtNLM"/>
    </source>
</evidence>
<evidence type="ECO:0000313" key="2">
    <source>
        <dbReference type="EMBL" id="MEJ8845229.1"/>
    </source>
</evidence>
<proteinExistence type="predicted"/>
<feature type="compositionally biased region" description="Low complexity" evidence="1">
    <location>
        <begin position="71"/>
        <end position="93"/>
    </location>
</feature>
<dbReference type="EMBL" id="JBBKZT010000001">
    <property type="protein sequence ID" value="MEJ8845229.1"/>
    <property type="molecule type" value="Genomic_DNA"/>
</dbReference>
<protein>
    <recommendedName>
        <fullName evidence="4">Sporulation protein</fullName>
    </recommendedName>
</protein>
<gene>
    <name evidence="2" type="ORF">WKW82_01105</name>
</gene>